<organism evidence="1 2">
    <name type="scientific">Christiangramia antarctica</name>
    <dbReference type="NCBI Taxonomy" id="2058158"/>
    <lineage>
        <taxon>Bacteria</taxon>
        <taxon>Pseudomonadati</taxon>
        <taxon>Bacteroidota</taxon>
        <taxon>Flavobacteriia</taxon>
        <taxon>Flavobacteriales</taxon>
        <taxon>Flavobacteriaceae</taxon>
        <taxon>Christiangramia</taxon>
    </lineage>
</organism>
<comment type="caution">
    <text evidence="1">The sequence shown here is derived from an EMBL/GenBank/DDBJ whole genome shotgun (WGS) entry which is preliminary data.</text>
</comment>
<dbReference type="Gene3D" id="3.40.50.2300">
    <property type="match status" value="1"/>
</dbReference>
<dbReference type="SUPFAM" id="SSF52172">
    <property type="entry name" value="CheY-like"/>
    <property type="match status" value="1"/>
</dbReference>
<gene>
    <name evidence="1" type="ORF">ACFSYS_19070</name>
</gene>
<dbReference type="EMBL" id="JBHUOJ010000040">
    <property type="protein sequence ID" value="MFD2835402.1"/>
    <property type="molecule type" value="Genomic_DNA"/>
</dbReference>
<evidence type="ECO:0000313" key="1">
    <source>
        <dbReference type="EMBL" id="MFD2835402.1"/>
    </source>
</evidence>
<dbReference type="SUPFAM" id="SSF47226">
    <property type="entry name" value="Histidine-containing phosphotransfer domain, HPT domain"/>
    <property type="match status" value="1"/>
</dbReference>
<dbReference type="RefSeq" id="WP_251742495.1">
    <property type="nucleotide sequence ID" value="NZ_JBHUOJ010000040.1"/>
</dbReference>
<reference evidence="2" key="1">
    <citation type="journal article" date="2019" name="Int. J. Syst. Evol. Microbiol.">
        <title>The Global Catalogue of Microorganisms (GCM) 10K type strain sequencing project: providing services to taxonomists for standard genome sequencing and annotation.</title>
        <authorList>
            <consortium name="The Broad Institute Genomics Platform"/>
            <consortium name="The Broad Institute Genome Sequencing Center for Infectious Disease"/>
            <person name="Wu L."/>
            <person name="Ma J."/>
        </authorList>
    </citation>
    <scope>NUCLEOTIDE SEQUENCE [LARGE SCALE GENOMIC DNA]</scope>
    <source>
        <strain evidence="2">KCTC 52925</strain>
    </source>
</reference>
<protein>
    <submittedName>
        <fullName evidence="1">Hpt domain-containing protein</fullName>
    </submittedName>
</protein>
<dbReference type="InterPro" id="IPR011006">
    <property type="entry name" value="CheY-like_superfamily"/>
</dbReference>
<dbReference type="Gene3D" id="1.20.120.160">
    <property type="entry name" value="HPT domain"/>
    <property type="match status" value="1"/>
</dbReference>
<sequence length="247" mass="28238">MNNISDITHTNSPQLLFVGENSQDCSQFLQNLIEENISVKHIENSIDAIHYISENTVDVVLIKQFCSPLDAQKTLEYLNTEQEFNVPVLIILESEVNVQSSFDFRKTEVLSKELNSHDLKKVLNLLVEVTSQGYGPSTFSLQYLRSIGGDNEQFLIETFEIFKSSVTKQLKILEEAIKINNPQDISGVAHNIKPSFEMLMNDSGRDLCDKLTYELNKHKPAQILKELKIEYSKIEHEMALYLQKNPT</sequence>
<dbReference type="InterPro" id="IPR036641">
    <property type="entry name" value="HPT_dom_sf"/>
</dbReference>
<name>A0ABW5X9R7_9FLAO</name>
<proteinExistence type="predicted"/>
<dbReference type="Proteomes" id="UP001597438">
    <property type="component" value="Unassembled WGS sequence"/>
</dbReference>
<keyword evidence="2" id="KW-1185">Reference proteome</keyword>
<accession>A0ABW5X9R7</accession>
<evidence type="ECO:0000313" key="2">
    <source>
        <dbReference type="Proteomes" id="UP001597438"/>
    </source>
</evidence>